<dbReference type="Proteomes" id="UP000235145">
    <property type="component" value="Unassembled WGS sequence"/>
</dbReference>
<dbReference type="PANTHER" id="PTHR48258:SF6">
    <property type="entry name" value="LEUCINE-RICH REPEAT DOMAIN, L DOMAIN-CONTAINING PROTEIN"/>
    <property type="match status" value="1"/>
</dbReference>
<protein>
    <recommendedName>
        <fullName evidence="1">DUF4218 domain-containing protein</fullName>
    </recommendedName>
</protein>
<sequence length="175" mass="20425">MKTHYCHVLLQKILPIAILPFLNNEIRTTLIEFCQFFQKICSKTLDAKELEDMKTRIVIILCKLEKIFPLSFFTIMVHLCVHLTEEAFLGGPVSQRWMFGIERCMGTYKGYVPYVVDEAVKFLSRYVDDIEIFNYDERNWDVPTTQHGLEVFNNKVRTLGASKFGQLGEYVDVVQ</sequence>
<dbReference type="InterPro" id="IPR025452">
    <property type="entry name" value="DUF4218"/>
</dbReference>
<dbReference type="AlphaFoldDB" id="A0A9R1V9N4"/>
<dbReference type="EMBL" id="NBSK02000006">
    <property type="protein sequence ID" value="KAJ0200771.1"/>
    <property type="molecule type" value="Genomic_DNA"/>
</dbReference>
<evidence type="ECO:0000259" key="1">
    <source>
        <dbReference type="Pfam" id="PF13960"/>
    </source>
</evidence>
<name>A0A9R1V9N4_LACSA</name>
<keyword evidence="3" id="KW-1185">Reference proteome</keyword>
<comment type="caution">
    <text evidence="2">The sequence shown here is derived from an EMBL/GenBank/DDBJ whole genome shotgun (WGS) entry which is preliminary data.</text>
</comment>
<evidence type="ECO:0000313" key="3">
    <source>
        <dbReference type="Proteomes" id="UP000235145"/>
    </source>
</evidence>
<proteinExistence type="predicted"/>
<reference evidence="2 3" key="1">
    <citation type="journal article" date="2017" name="Nat. Commun.">
        <title>Genome assembly with in vitro proximity ligation data and whole-genome triplication in lettuce.</title>
        <authorList>
            <person name="Reyes-Chin-Wo S."/>
            <person name="Wang Z."/>
            <person name="Yang X."/>
            <person name="Kozik A."/>
            <person name="Arikit S."/>
            <person name="Song C."/>
            <person name="Xia L."/>
            <person name="Froenicke L."/>
            <person name="Lavelle D.O."/>
            <person name="Truco M.J."/>
            <person name="Xia R."/>
            <person name="Zhu S."/>
            <person name="Xu C."/>
            <person name="Xu H."/>
            <person name="Xu X."/>
            <person name="Cox K."/>
            <person name="Korf I."/>
            <person name="Meyers B.C."/>
            <person name="Michelmore R.W."/>
        </authorList>
    </citation>
    <scope>NUCLEOTIDE SEQUENCE [LARGE SCALE GENOMIC DNA]</scope>
    <source>
        <strain evidence="3">cv. Salinas</strain>
        <tissue evidence="2">Seedlings</tissue>
    </source>
</reference>
<feature type="domain" description="DUF4218" evidence="1">
    <location>
        <begin position="40"/>
        <end position="138"/>
    </location>
</feature>
<dbReference type="PANTHER" id="PTHR48258">
    <property type="entry name" value="DUF4218 DOMAIN-CONTAINING PROTEIN-RELATED"/>
    <property type="match status" value="1"/>
</dbReference>
<dbReference type="Pfam" id="PF13960">
    <property type="entry name" value="DUF4218"/>
    <property type="match status" value="1"/>
</dbReference>
<evidence type="ECO:0000313" key="2">
    <source>
        <dbReference type="EMBL" id="KAJ0200771.1"/>
    </source>
</evidence>
<accession>A0A9R1V9N4</accession>
<organism evidence="2 3">
    <name type="scientific">Lactuca sativa</name>
    <name type="common">Garden lettuce</name>
    <dbReference type="NCBI Taxonomy" id="4236"/>
    <lineage>
        <taxon>Eukaryota</taxon>
        <taxon>Viridiplantae</taxon>
        <taxon>Streptophyta</taxon>
        <taxon>Embryophyta</taxon>
        <taxon>Tracheophyta</taxon>
        <taxon>Spermatophyta</taxon>
        <taxon>Magnoliopsida</taxon>
        <taxon>eudicotyledons</taxon>
        <taxon>Gunneridae</taxon>
        <taxon>Pentapetalae</taxon>
        <taxon>asterids</taxon>
        <taxon>campanulids</taxon>
        <taxon>Asterales</taxon>
        <taxon>Asteraceae</taxon>
        <taxon>Cichorioideae</taxon>
        <taxon>Cichorieae</taxon>
        <taxon>Lactucinae</taxon>
        <taxon>Lactuca</taxon>
    </lineage>
</organism>
<gene>
    <name evidence="2" type="ORF">LSAT_V11C600324920</name>
</gene>